<evidence type="ECO:0000256" key="2">
    <source>
        <dbReference type="SAM" id="SignalP"/>
    </source>
</evidence>
<dbReference type="GeneID" id="27316787"/>
<keyword evidence="2" id="KW-0732">Signal</keyword>
<dbReference type="InParanoid" id="A0A0D2AKK6"/>
<proteinExistence type="predicted"/>
<name>A0A0D2AKK6_9PEZI</name>
<dbReference type="HOGENOM" id="CLU_2098711_0_0_1"/>
<evidence type="ECO:0000256" key="1">
    <source>
        <dbReference type="SAM" id="Phobius"/>
    </source>
</evidence>
<accession>A0A0D2AKK6</accession>
<feature type="chain" id="PRO_5002248896" evidence="2">
    <location>
        <begin position="21"/>
        <end position="116"/>
    </location>
</feature>
<dbReference type="Proteomes" id="UP000053259">
    <property type="component" value="Unassembled WGS sequence"/>
</dbReference>
<dbReference type="EMBL" id="KN847576">
    <property type="protein sequence ID" value="KIV99508.1"/>
    <property type="molecule type" value="Genomic_DNA"/>
</dbReference>
<evidence type="ECO:0000313" key="3">
    <source>
        <dbReference type="EMBL" id="KIV99508.1"/>
    </source>
</evidence>
<feature type="transmembrane region" description="Helical" evidence="1">
    <location>
        <begin position="77"/>
        <end position="97"/>
    </location>
</feature>
<dbReference type="AlphaFoldDB" id="A0A0D2AKK6"/>
<dbReference type="STRING" id="253628.A0A0D2AKK6"/>
<keyword evidence="1" id="KW-1133">Transmembrane helix</keyword>
<evidence type="ECO:0000313" key="4">
    <source>
        <dbReference type="Proteomes" id="UP000053259"/>
    </source>
</evidence>
<reference evidence="3 4" key="1">
    <citation type="submission" date="2015-01" db="EMBL/GenBank/DDBJ databases">
        <title>The Genome Sequence of Ochroconis gallopava CBS43764.</title>
        <authorList>
            <consortium name="The Broad Institute Genomics Platform"/>
            <person name="Cuomo C."/>
            <person name="de Hoog S."/>
            <person name="Gorbushina A."/>
            <person name="Stielow B."/>
            <person name="Teixiera M."/>
            <person name="Abouelleil A."/>
            <person name="Chapman S.B."/>
            <person name="Priest M."/>
            <person name="Young S.K."/>
            <person name="Wortman J."/>
            <person name="Nusbaum C."/>
            <person name="Birren B."/>
        </authorList>
    </citation>
    <scope>NUCLEOTIDE SEQUENCE [LARGE SCALE GENOMIC DNA]</scope>
    <source>
        <strain evidence="3 4">CBS 43764</strain>
    </source>
</reference>
<keyword evidence="4" id="KW-1185">Reference proteome</keyword>
<organism evidence="3 4">
    <name type="scientific">Verruconis gallopava</name>
    <dbReference type="NCBI Taxonomy" id="253628"/>
    <lineage>
        <taxon>Eukaryota</taxon>
        <taxon>Fungi</taxon>
        <taxon>Dikarya</taxon>
        <taxon>Ascomycota</taxon>
        <taxon>Pezizomycotina</taxon>
        <taxon>Dothideomycetes</taxon>
        <taxon>Pleosporomycetidae</taxon>
        <taxon>Venturiales</taxon>
        <taxon>Sympoventuriaceae</taxon>
        <taxon>Verruconis</taxon>
    </lineage>
</organism>
<gene>
    <name evidence="3" type="ORF">PV09_08814</name>
</gene>
<sequence>MIVFGLVAFDHALAILHAFASDTENVQNLPSPAKLIQALLKPKSDYDFERLEGIRDAIKRLKHKSHSFYLASGHLEANFALILCFFTPTAASLMILSTMQLQLKRQKHGLKNFKNS</sequence>
<keyword evidence="1" id="KW-0812">Transmembrane</keyword>
<dbReference type="RefSeq" id="XP_016209378.1">
    <property type="nucleotide sequence ID" value="XM_016362770.1"/>
</dbReference>
<feature type="signal peptide" evidence="2">
    <location>
        <begin position="1"/>
        <end position="20"/>
    </location>
</feature>
<keyword evidence="1" id="KW-0472">Membrane</keyword>
<dbReference type="VEuPathDB" id="FungiDB:PV09_08814"/>
<protein>
    <submittedName>
        <fullName evidence="3">Bifunctional lycopene cyclase/phytoene synthase</fullName>
    </submittedName>
</protein>
<dbReference type="OrthoDB" id="6600518at2759"/>